<evidence type="ECO:0000313" key="3">
    <source>
        <dbReference type="Proteomes" id="UP000195141"/>
    </source>
</evidence>
<dbReference type="AlphaFoldDB" id="A0A242K7Y2"/>
<protein>
    <submittedName>
        <fullName evidence="1">Uncharacterized protein</fullName>
    </submittedName>
</protein>
<reference evidence="2" key="2">
    <citation type="submission" date="2017-05" db="EMBL/GenBank/DDBJ databases">
        <authorList>
            <consortium name="The Broad Institute Genomics Platform"/>
            <consortium name="The Broad Institute Genomic Center for Infectious Diseases"/>
            <person name="Earl A."/>
            <person name="Manson A."/>
            <person name="Schwartman J."/>
            <person name="Gilmore M."/>
            <person name="Abouelleil A."/>
            <person name="Cao P."/>
            <person name="Chapman S."/>
            <person name="Cusick C."/>
            <person name="Shea T."/>
            <person name="Young S."/>
            <person name="Neafsey D."/>
            <person name="Nusbaum C."/>
            <person name="Birren B."/>
        </authorList>
    </citation>
    <scope>NUCLEOTIDE SEQUENCE</scope>
    <source>
        <strain evidence="2">9E7_DIV0242</strain>
    </source>
</reference>
<dbReference type="EMBL" id="NGMM01000002">
    <property type="protein sequence ID" value="OTP17273.1"/>
    <property type="molecule type" value="Genomic_DNA"/>
</dbReference>
<reference evidence="1" key="1">
    <citation type="submission" date="2017-05" db="EMBL/GenBank/DDBJ databases">
        <title>The Genome Sequence of Enterococcus sp. 9E7_DIV0242.</title>
        <authorList>
            <consortium name="The Broad Institute Genomics Platform"/>
            <consortium name="The Broad Institute Genomic Center for Infectious Diseases"/>
            <person name="Earl A."/>
            <person name="Manson A."/>
            <person name="Schwartman J."/>
            <person name="Gilmore M."/>
            <person name="Abouelleil A."/>
            <person name="Cao P."/>
            <person name="Chapman S."/>
            <person name="Cusick C."/>
            <person name="Shea T."/>
            <person name="Young S."/>
            <person name="Neafsey D."/>
            <person name="Nusbaum C."/>
            <person name="Birren B."/>
        </authorList>
    </citation>
    <scope>NUCLEOTIDE SEQUENCE [LARGE SCALE GENOMIC DNA]</scope>
    <source>
        <strain evidence="1">9E7_DIV0242</strain>
    </source>
</reference>
<evidence type="ECO:0000313" key="1">
    <source>
        <dbReference type="EMBL" id="OTP17273.1"/>
    </source>
</evidence>
<sequence length="59" mass="6970">MNEDLTENDKEIILYFKMIQKLSNDVSELVATDDFMMTGVLESIEKQIDFIKDIYKTDF</sequence>
<gene>
    <name evidence="1" type="ORF">A5888_001411</name>
    <name evidence="2" type="ORF">A5888_002648</name>
</gene>
<dbReference type="RefSeq" id="WP_086348515.1">
    <property type="nucleotide sequence ID" value="NZ_CP147247.1"/>
</dbReference>
<accession>A0A242K7Y2</accession>
<reference evidence="2" key="3">
    <citation type="submission" date="2024-03" db="EMBL/GenBank/DDBJ databases">
        <title>The Genome Sequence of Enterococcus sp. DIV0242b.</title>
        <authorList>
            <consortium name="The Broad Institute Genomics Platform"/>
            <consortium name="The Broad Institute Microbial Omics Core"/>
            <consortium name="The Broad Institute Genomic Center for Infectious Diseases"/>
            <person name="Earl A."/>
            <person name="Manson A."/>
            <person name="Gilmore M."/>
            <person name="Schwartman J."/>
            <person name="Shea T."/>
            <person name="Abouelleil A."/>
            <person name="Cao P."/>
            <person name="Chapman S."/>
            <person name="Cusick C."/>
            <person name="Young S."/>
            <person name="Neafsey D."/>
            <person name="Nusbaum C."/>
            <person name="Birren B."/>
        </authorList>
    </citation>
    <scope>NUCLEOTIDE SEQUENCE</scope>
    <source>
        <strain evidence="2">9E7_DIV0242</strain>
    </source>
</reference>
<dbReference type="EMBL" id="CP147247">
    <property type="protein sequence ID" value="WYJ90880.1"/>
    <property type="molecule type" value="Genomic_DNA"/>
</dbReference>
<dbReference type="Proteomes" id="UP000195141">
    <property type="component" value="Chromosome"/>
</dbReference>
<keyword evidence="3" id="KW-1185">Reference proteome</keyword>
<name>A0A242K7Y2_9ENTE</name>
<evidence type="ECO:0000313" key="2">
    <source>
        <dbReference type="EMBL" id="WYJ90880.1"/>
    </source>
</evidence>
<proteinExistence type="predicted"/>
<organism evidence="1">
    <name type="scientific">Candidatus Enterococcus clewellii</name>
    <dbReference type="NCBI Taxonomy" id="1834193"/>
    <lineage>
        <taxon>Bacteria</taxon>
        <taxon>Bacillati</taxon>
        <taxon>Bacillota</taxon>
        <taxon>Bacilli</taxon>
        <taxon>Lactobacillales</taxon>
        <taxon>Enterococcaceae</taxon>
        <taxon>Enterococcus</taxon>
    </lineage>
</organism>